<name>M1DDH0_SOLTU</name>
<evidence type="ECO:0008006" key="4">
    <source>
        <dbReference type="Google" id="ProtNLM"/>
    </source>
</evidence>
<dbReference type="Gramene" id="PGSC0003DMT400087265">
    <property type="protein sequence ID" value="PGSC0003DMT400087265"/>
    <property type="gene ID" value="PGSC0003DMG400036836"/>
</dbReference>
<evidence type="ECO:0000256" key="1">
    <source>
        <dbReference type="SAM" id="MobiDB-lite"/>
    </source>
</evidence>
<sequence>MTTRRAYARRTEGEDVGQGAPPQTPIDPLAEQVTNMLSTTFQVLDQAVIAQAKGSLWSHEPKYGGQQTGTEGENKTFWRITKRVRRFSDLHFFVLSATFVPFC</sequence>
<dbReference type="Proteomes" id="UP000011115">
    <property type="component" value="Unassembled WGS sequence"/>
</dbReference>
<dbReference type="AlphaFoldDB" id="M1DDH0"/>
<reference evidence="3" key="1">
    <citation type="journal article" date="2011" name="Nature">
        <title>Genome sequence and analysis of the tuber crop potato.</title>
        <authorList>
            <consortium name="The Potato Genome Sequencing Consortium"/>
        </authorList>
    </citation>
    <scope>NUCLEOTIDE SEQUENCE [LARGE SCALE GENOMIC DNA]</scope>
    <source>
        <strain evidence="3">cv. DM1-3 516 R44</strain>
    </source>
</reference>
<accession>M1DDH0</accession>
<evidence type="ECO:0000313" key="2">
    <source>
        <dbReference type="EnsemblPlants" id="PGSC0003DMT400087265"/>
    </source>
</evidence>
<dbReference type="InParanoid" id="M1DDH0"/>
<dbReference type="HOGENOM" id="CLU_2268602_0_0_1"/>
<dbReference type="PaxDb" id="4113-PGSC0003DMT400087265"/>
<reference evidence="2" key="2">
    <citation type="submission" date="2015-06" db="UniProtKB">
        <authorList>
            <consortium name="EnsemblPlants"/>
        </authorList>
    </citation>
    <scope>IDENTIFICATION</scope>
    <source>
        <strain evidence="2">DM1-3 516 R44</strain>
    </source>
</reference>
<dbReference type="EnsemblPlants" id="PGSC0003DMT400087265">
    <property type="protein sequence ID" value="PGSC0003DMT400087265"/>
    <property type="gene ID" value="PGSC0003DMG400036836"/>
</dbReference>
<proteinExistence type="predicted"/>
<evidence type="ECO:0000313" key="3">
    <source>
        <dbReference type="Proteomes" id="UP000011115"/>
    </source>
</evidence>
<protein>
    <recommendedName>
        <fullName evidence="4">Gag-pol polyprotein</fullName>
    </recommendedName>
</protein>
<feature type="region of interest" description="Disordered" evidence="1">
    <location>
        <begin position="1"/>
        <end position="25"/>
    </location>
</feature>
<keyword evidence="3" id="KW-1185">Reference proteome</keyword>
<organism evidence="2 3">
    <name type="scientific">Solanum tuberosum</name>
    <name type="common">Potato</name>
    <dbReference type="NCBI Taxonomy" id="4113"/>
    <lineage>
        <taxon>Eukaryota</taxon>
        <taxon>Viridiplantae</taxon>
        <taxon>Streptophyta</taxon>
        <taxon>Embryophyta</taxon>
        <taxon>Tracheophyta</taxon>
        <taxon>Spermatophyta</taxon>
        <taxon>Magnoliopsida</taxon>
        <taxon>eudicotyledons</taxon>
        <taxon>Gunneridae</taxon>
        <taxon>Pentapetalae</taxon>
        <taxon>asterids</taxon>
        <taxon>lamiids</taxon>
        <taxon>Solanales</taxon>
        <taxon>Solanaceae</taxon>
        <taxon>Solanoideae</taxon>
        <taxon>Solaneae</taxon>
        <taxon>Solanum</taxon>
    </lineage>
</organism>